<organism evidence="6 13">
    <name type="scientific">Aphanomyces astaci</name>
    <name type="common">Crayfish plague agent</name>
    <dbReference type="NCBI Taxonomy" id="112090"/>
    <lineage>
        <taxon>Eukaryota</taxon>
        <taxon>Sar</taxon>
        <taxon>Stramenopiles</taxon>
        <taxon>Oomycota</taxon>
        <taxon>Saprolegniomycetes</taxon>
        <taxon>Saprolegniales</taxon>
        <taxon>Verrucalvaceae</taxon>
        <taxon>Aphanomyces</taxon>
    </lineage>
</organism>
<evidence type="ECO:0000256" key="4">
    <source>
        <dbReference type="ARBA" id="ARBA00023002"/>
    </source>
</evidence>
<dbReference type="VEuPathDB" id="FungiDB:H257_02038"/>
<feature type="domain" description="FAD/NAD(P)-binding" evidence="5">
    <location>
        <begin position="7"/>
        <end position="311"/>
    </location>
</feature>
<reference evidence="11 12" key="1">
    <citation type="submission" date="2018-08" db="EMBL/GenBank/DDBJ databases">
        <title>Aphanomyces genome sequencing and annotation.</title>
        <authorList>
            <person name="Minardi D."/>
            <person name="Oidtmann B."/>
            <person name="Van Der Giezen M."/>
            <person name="Studholme D.J."/>
        </authorList>
    </citation>
    <scope>NUCLEOTIDE SEQUENCE [LARGE SCALE GENOMIC DNA]</scope>
    <source>
        <strain evidence="8 14">D2</strain>
        <strain evidence="7 11">Kv</strain>
        <strain evidence="10 12">SA</strain>
        <strain evidence="9 15">Si</strain>
        <strain evidence="6 13">Yx</strain>
    </source>
</reference>
<dbReference type="GO" id="GO:0004174">
    <property type="term" value="F:electron-transferring-flavoprotein dehydrogenase activity"/>
    <property type="evidence" value="ECO:0007669"/>
    <property type="project" value="TreeGrafter"/>
</dbReference>
<dbReference type="AlphaFoldDB" id="A0A397ALU0"/>
<dbReference type="Proteomes" id="UP000266643">
    <property type="component" value="Unassembled WGS sequence"/>
</dbReference>
<dbReference type="SUPFAM" id="SSF51905">
    <property type="entry name" value="FAD/NAD(P)-binding domain"/>
    <property type="match status" value="1"/>
</dbReference>
<evidence type="ECO:0000313" key="12">
    <source>
        <dbReference type="Proteomes" id="UP000265716"/>
    </source>
</evidence>
<name>A0A397ALU0_APHAT</name>
<evidence type="ECO:0000313" key="10">
    <source>
        <dbReference type="EMBL" id="RHY59417.1"/>
    </source>
</evidence>
<keyword evidence="3" id="KW-0274">FAD</keyword>
<evidence type="ECO:0000313" key="8">
    <source>
        <dbReference type="EMBL" id="RHY39241.1"/>
    </source>
</evidence>
<gene>
    <name evidence="6" type="ORF">DYB25_009508</name>
    <name evidence="8" type="ORF">DYB30_008246</name>
    <name evidence="9" type="ORF">DYB34_004619</name>
    <name evidence="7" type="ORF">DYB36_001275</name>
    <name evidence="10" type="ORF">DYB38_007486</name>
</gene>
<evidence type="ECO:0000313" key="6">
    <source>
        <dbReference type="EMBL" id="RHY07225.1"/>
    </source>
</evidence>
<sequence length="391" mass="41079">MSTQPKQIVVIGGGYVGIQFAQELAKFLPASAASITVIEKNEFTYHCVGVPRALVDPTFVKKLFIPVANALPASHSKVIRGIADAIEGNEVRVRKIGDNNVVDETTSNVPFDYLILATGSSYVSPIKVPSGSYTRENVENAIVDTANHIKAASSVLIIGGGPVGVEIAGEIAVAFPDKTVTILDAHDKLIGNSALTDKFRNNLTARLNALKVKLVLGERLPTREIAHGFEKKTVQTDKGTSIESDVQLVAAGSTPNAALIQKLDPALLTEHGAVKVTAGLQLDDPRFSTIFAIGDVNNHATPKLAYTGALQAKHLAKQLATVIKAGSGAVAPYVTGAVEGMIVPLGPTGGVGQLPLFGGVVVGNFVVRLAKAKDYFAAQFWGLWHAVLPTA</sequence>
<dbReference type="EMBL" id="QUTA01007394">
    <property type="protein sequence ID" value="RHY07225.1"/>
    <property type="molecule type" value="Genomic_DNA"/>
</dbReference>
<evidence type="ECO:0000259" key="5">
    <source>
        <dbReference type="Pfam" id="PF07992"/>
    </source>
</evidence>
<evidence type="ECO:0000256" key="2">
    <source>
        <dbReference type="ARBA" id="ARBA00022630"/>
    </source>
</evidence>
<comment type="caution">
    <text evidence="6">The sequence shown here is derived from an EMBL/GenBank/DDBJ whole genome shotgun (WGS) entry which is preliminary data.</text>
</comment>
<comment type="similarity">
    <text evidence="1">Belongs to the FAD-dependent oxidoreductase family.</text>
</comment>
<dbReference type="PRINTS" id="PR00411">
    <property type="entry name" value="PNDRDTASEI"/>
</dbReference>
<dbReference type="GO" id="GO:0005737">
    <property type="term" value="C:cytoplasm"/>
    <property type="evidence" value="ECO:0007669"/>
    <property type="project" value="TreeGrafter"/>
</dbReference>
<dbReference type="Gene3D" id="3.50.50.100">
    <property type="match status" value="1"/>
</dbReference>
<dbReference type="InterPro" id="IPR023753">
    <property type="entry name" value="FAD/NAD-binding_dom"/>
</dbReference>
<proteinExistence type="inferred from homology"/>
<accession>A0A397ALU0</accession>
<dbReference type="Proteomes" id="UP000266239">
    <property type="component" value="Unassembled WGS sequence"/>
</dbReference>
<dbReference type="EMBL" id="QUSZ01005489">
    <property type="protein sequence ID" value="RHY09429.1"/>
    <property type="molecule type" value="Genomic_DNA"/>
</dbReference>
<evidence type="ECO:0000256" key="1">
    <source>
        <dbReference type="ARBA" id="ARBA00006442"/>
    </source>
</evidence>
<dbReference type="Pfam" id="PF07992">
    <property type="entry name" value="Pyr_redox_2"/>
    <property type="match status" value="1"/>
</dbReference>
<dbReference type="PANTHER" id="PTHR43735">
    <property type="entry name" value="APOPTOSIS-INDUCING FACTOR 1"/>
    <property type="match status" value="1"/>
</dbReference>
<protein>
    <recommendedName>
        <fullName evidence="5">FAD/NAD(P)-binding domain-containing protein</fullName>
    </recommendedName>
</protein>
<evidence type="ECO:0000313" key="11">
    <source>
        <dbReference type="Proteomes" id="UP000265427"/>
    </source>
</evidence>
<dbReference type="EMBL" id="QUTC01005234">
    <property type="protein sequence ID" value="RHY59417.1"/>
    <property type="molecule type" value="Genomic_DNA"/>
</dbReference>
<evidence type="ECO:0000313" key="13">
    <source>
        <dbReference type="Proteomes" id="UP000266239"/>
    </source>
</evidence>
<dbReference type="PANTHER" id="PTHR43735:SF3">
    <property type="entry name" value="FERROPTOSIS SUPPRESSOR PROTEIN 1"/>
    <property type="match status" value="1"/>
</dbReference>
<dbReference type="Proteomes" id="UP000265427">
    <property type="component" value="Unassembled WGS sequence"/>
</dbReference>
<evidence type="ECO:0000313" key="7">
    <source>
        <dbReference type="EMBL" id="RHY09429.1"/>
    </source>
</evidence>
<keyword evidence="2" id="KW-0285">Flavoprotein</keyword>
<dbReference type="Proteomes" id="UP000283543">
    <property type="component" value="Unassembled WGS sequence"/>
</dbReference>
<evidence type="ECO:0000313" key="15">
    <source>
        <dbReference type="Proteomes" id="UP000283543"/>
    </source>
</evidence>
<dbReference type="EMBL" id="QUTD01011800">
    <property type="protein sequence ID" value="RHY39241.1"/>
    <property type="molecule type" value="Genomic_DNA"/>
</dbReference>
<evidence type="ECO:0000313" key="9">
    <source>
        <dbReference type="EMBL" id="RHY56006.1"/>
    </source>
</evidence>
<dbReference type="GO" id="GO:0050660">
    <property type="term" value="F:flavin adenine dinucleotide binding"/>
    <property type="evidence" value="ECO:0007669"/>
    <property type="project" value="TreeGrafter"/>
</dbReference>
<dbReference type="Proteomes" id="UP000265716">
    <property type="component" value="Unassembled WGS sequence"/>
</dbReference>
<keyword evidence="4" id="KW-0560">Oxidoreductase</keyword>
<dbReference type="PRINTS" id="PR00368">
    <property type="entry name" value="FADPNR"/>
</dbReference>
<dbReference type="InterPro" id="IPR036188">
    <property type="entry name" value="FAD/NAD-bd_sf"/>
</dbReference>
<evidence type="ECO:0000313" key="14">
    <source>
        <dbReference type="Proteomes" id="UP000266643"/>
    </source>
</evidence>
<dbReference type="EMBL" id="QUTB01005347">
    <property type="protein sequence ID" value="RHY56006.1"/>
    <property type="molecule type" value="Genomic_DNA"/>
</dbReference>
<evidence type="ECO:0000256" key="3">
    <source>
        <dbReference type="ARBA" id="ARBA00022827"/>
    </source>
</evidence>